<keyword evidence="4 8" id="KW-0547">Nucleotide-binding</keyword>
<dbReference type="Proteomes" id="UP001148614">
    <property type="component" value="Unassembled WGS sequence"/>
</dbReference>
<dbReference type="SUPFAM" id="SSF52402">
    <property type="entry name" value="Adenine nucleotide alpha hydrolases-like"/>
    <property type="match status" value="1"/>
</dbReference>
<dbReference type="InterPro" id="IPR003694">
    <property type="entry name" value="NAD_synthase"/>
</dbReference>
<comment type="catalytic activity">
    <reaction evidence="7 8">
        <text>deamido-NAD(+) + L-glutamine + ATP + H2O = L-glutamate + AMP + diphosphate + NAD(+) + H(+)</text>
        <dbReference type="Rhea" id="RHEA:24384"/>
        <dbReference type="ChEBI" id="CHEBI:15377"/>
        <dbReference type="ChEBI" id="CHEBI:15378"/>
        <dbReference type="ChEBI" id="CHEBI:29985"/>
        <dbReference type="ChEBI" id="CHEBI:30616"/>
        <dbReference type="ChEBI" id="CHEBI:33019"/>
        <dbReference type="ChEBI" id="CHEBI:57540"/>
        <dbReference type="ChEBI" id="CHEBI:58359"/>
        <dbReference type="ChEBI" id="CHEBI:58437"/>
        <dbReference type="ChEBI" id="CHEBI:456215"/>
        <dbReference type="EC" id="6.3.5.1"/>
    </reaction>
</comment>
<dbReference type="InterPro" id="IPR022310">
    <property type="entry name" value="NAD/GMP_synthase"/>
</dbReference>
<dbReference type="GO" id="GO:0005524">
    <property type="term" value="F:ATP binding"/>
    <property type="evidence" value="ECO:0007669"/>
    <property type="project" value="UniProtKB-UniRule"/>
</dbReference>
<accession>A0A9W8NL96</accession>
<keyword evidence="11" id="KW-1185">Reference proteome</keyword>
<evidence type="ECO:0000259" key="9">
    <source>
        <dbReference type="PROSITE" id="PS50263"/>
    </source>
</evidence>
<organism evidence="10 11">
    <name type="scientific">Xylaria arbuscula</name>
    <dbReference type="NCBI Taxonomy" id="114810"/>
    <lineage>
        <taxon>Eukaryota</taxon>
        <taxon>Fungi</taxon>
        <taxon>Dikarya</taxon>
        <taxon>Ascomycota</taxon>
        <taxon>Pezizomycotina</taxon>
        <taxon>Sordariomycetes</taxon>
        <taxon>Xylariomycetidae</taxon>
        <taxon>Xylariales</taxon>
        <taxon>Xylariaceae</taxon>
        <taxon>Xylaria</taxon>
    </lineage>
</organism>
<dbReference type="InterPro" id="IPR036526">
    <property type="entry name" value="C-N_Hydrolase_sf"/>
</dbReference>
<dbReference type="Pfam" id="PF00795">
    <property type="entry name" value="CN_hydrolase"/>
    <property type="match status" value="1"/>
</dbReference>
<dbReference type="AlphaFoldDB" id="A0A9W8NL96"/>
<evidence type="ECO:0000313" key="11">
    <source>
        <dbReference type="Proteomes" id="UP001148614"/>
    </source>
</evidence>
<keyword evidence="6 8" id="KW-0520">NAD</keyword>
<dbReference type="InterPro" id="IPR003010">
    <property type="entry name" value="C-N_Hydrolase"/>
</dbReference>
<dbReference type="NCBIfam" id="TIGR00552">
    <property type="entry name" value="nadE"/>
    <property type="match status" value="1"/>
</dbReference>
<dbReference type="HAMAP" id="MF_02090">
    <property type="entry name" value="NadE_glutamine_dep"/>
    <property type="match status" value="1"/>
</dbReference>
<dbReference type="GO" id="GO:0009435">
    <property type="term" value="P:NAD+ biosynthetic process"/>
    <property type="evidence" value="ECO:0007669"/>
    <property type="project" value="UniProtKB-UniRule"/>
</dbReference>
<comment type="pathway">
    <text evidence="1 8">Cofactor biosynthesis; NAD(+) biosynthesis; NAD(+) from deamido-NAD(+) (L-Gln route): step 1/1.</text>
</comment>
<evidence type="ECO:0000256" key="5">
    <source>
        <dbReference type="ARBA" id="ARBA00022840"/>
    </source>
</evidence>
<dbReference type="InterPro" id="IPR014445">
    <property type="entry name" value="Gln-dep_NAD_synthase"/>
</dbReference>
<comment type="similarity">
    <text evidence="2 8">In the C-terminal section; belongs to the NAD synthetase family.</text>
</comment>
<evidence type="ECO:0000256" key="2">
    <source>
        <dbReference type="ARBA" id="ARBA00007145"/>
    </source>
</evidence>
<proteinExistence type="inferred from homology"/>
<reference evidence="10" key="1">
    <citation type="submission" date="2022-07" db="EMBL/GenBank/DDBJ databases">
        <title>Genome Sequence of Xylaria arbuscula.</title>
        <authorList>
            <person name="Buettner E."/>
        </authorList>
    </citation>
    <scope>NUCLEOTIDE SEQUENCE</scope>
    <source>
        <strain evidence="10">VT107</strain>
    </source>
</reference>
<dbReference type="GO" id="GO:0005737">
    <property type="term" value="C:cytoplasm"/>
    <property type="evidence" value="ECO:0007669"/>
    <property type="project" value="InterPro"/>
</dbReference>
<comment type="caution">
    <text evidence="10">The sequence shown here is derived from an EMBL/GenBank/DDBJ whole genome shotgun (WGS) entry which is preliminary data.</text>
</comment>
<dbReference type="GO" id="GO:0003952">
    <property type="term" value="F:NAD+ synthase (glutamine-hydrolyzing) activity"/>
    <property type="evidence" value="ECO:0007669"/>
    <property type="project" value="UniProtKB-UniRule"/>
</dbReference>
<dbReference type="Gene3D" id="3.60.110.10">
    <property type="entry name" value="Carbon-nitrogen hydrolase"/>
    <property type="match status" value="1"/>
</dbReference>
<keyword evidence="3 8" id="KW-0436">Ligase</keyword>
<name>A0A9W8NL96_9PEZI</name>
<dbReference type="SUPFAM" id="SSF56317">
    <property type="entry name" value="Carbon-nitrogen hydrolase"/>
    <property type="match status" value="1"/>
</dbReference>
<evidence type="ECO:0000256" key="6">
    <source>
        <dbReference type="ARBA" id="ARBA00023027"/>
    </source>
</evidence>
<dbReference type="Pfam" id="PF02540">
    <property type="entry name" value="NAD_synthase"/>
    <property type="match status" value="1"/>
</dbReference>
<protein>
    <recommendedName>
        <fullName evidence="8">Glutamine-dependent NAD(+) synthetase</fullName>
        <ecNumber evidence="8">6.3.5.1</ecNumber>
    </recommendedName>
    <alternativeName>
        <fullName evidence="8">NAD(+) synthase [glutamine-hydrolyzing]</fullName>
    </alternativeName>
</protein>
<keyword evidence="5 8" id="KW-0067">ATP-binding</keyword>
<dbReference type="Gene3D" id="3.40.50.620">
    <property type="entry name" value="HUPs"/>
    <property type="match status" value="1"/>
</dbReference>
<gene>
    <name evidence="10" type="ORF">NPX13_g1317</name>
</gene>
<evidence type="ECO:0000256" key="4">
    <source>
        <dbReference type="ARBA" id="ARBA00022741"/>
    </source>
</evidence>
<evidence type="ECO:0000256" key="1">
    <source>
        <dbReference type="ARBA" id="ARBA00005188"/>
    </source>
</evidence>
<dbReference type="PANTHER" id="PTHR23090:SF9">
    <property type="entry name" value="GLUTAMINE-DEPENDENT NAD(+) SYNTHETASE"/>
    <property type="match status" value="1"/>
</dbReference>
<dbReference type="VEuPathDB" id="FungiDB:F4678DRAFT_447510"/>
<dbReference type="EC" id="6.3.5.1" evidence="8"/>
<evidence type="ECO:0000256" key="7">
    <source>
        <dbReference type="ARBA" id="ARBA00052340"/>
    </source>
</evidence>
<dbReference type="CDD" id="cd00553">
    <property type="entry name" value="NAD_synthase"/>
    <property type="match status" value="1"/>
</dbReference>
<evidence type="ECO:0000256" key="8">
    <source>
        <dbReference type="PIRNR" id="PIRNR006630"/>
    </source>
</evidence>
<dbReference type="InterPro" id="IPR014729">
    <property type="entry name" value="Rossmann-like_a/b/a_fold"/>
</dbReference>
<dbReference type="PIRSF" id="PIRSF006630">
    <property type="entry name" value="NADS_GAT"/>
    <property type="match status" value="1"/>
</dbReference>
<dbReference type="PROSITE" id="PS50263">
    <property type="entry name" value="CN_HYDROLASE"/>
    <property type="match status" value="1"/>
</dbReference>
<dbReference type="EMBL" id="JANPWZ010000116">
    <property type="protein sequence ID" value="KAJ3579241.1"/>
    <property type="molecule type" value="Genomic_DNA"/>
</dbReference>
<sequence>MEPTQHVPPKISHKPRAIYPTSLLETPPCLQLYAHLIVSSGPESRLQRNPAFTSLFLRPRVVVEVTMVHLIRVATCALNQWALDFEGNLRRLKQSIREAKDEGATLRVGPELEITGYGCLDHFLENEVYENSWDSLYSILTDESLHGILIDVGLPLLHRNCRYNARAIILDGKILCFRPKLYLANDGNFREMRFFTPWKGPRHVEQYYLPPRVQEQQGRRHVPIGDVVLSTIDTCLAAETCEELFTPNSPHIQMGLNGVEIFTNSSGSHHSLRKLNERIALISEATRKNGGVYLYSNQIGCDGDRLYYDGCAMIFVNGDLVGQSSQFSLNEVEVIVATVDLEEVRAARCAPSRGQQAVQSQEYQRIEVDFLLGDDDETLSLTPTLPRPPRFHLPEEEIALGPACWLWDYLRRSKAAGFQLALSGGIDSCATATIVYSMCRLAVDAAKQGNEQVIADIKRIAAHSTELPETAEKLCNQILHTVYLGMEVQSSKETRQRAKDLAARIGAYHMDVNIDSMFHSAKDILTQATGFTPKFKVYGGSNTQNLALQNIQARSRMVLTYYFAQQICEVRERPGGGSLLVLGSSNVDECLRGYLTKYDCSSADINPIGSISKVDLGRFITWSIKNFDMPVLEEFIHAIPTAELEPITSDYVSTLAHALIEFENLTLLVQVQSDEADMGFTYKELSRFGVLRKVKKLGPYGCFVQLRGEWGHEKTPREIADKVKRFFHFYQINRHKQTVSTPAYHSESYSPDDHRFDLRPFCYPPAFESWSFKKIDERVAALEKKASKKA</sequence>
<dbReference type="FunFam" id="3.40.50.620:FF:000036">
    <property type="entry name" value="Glutamine-dependent NAD(+) synthetase"/>
    <property type="match status" value="1"/>
</dbReference>
<evidence type="ECO:0000313" key="10">
    <source>
        <dbReference type="EMBL" id="KAJ3579241.1"/>
    </source>
</evidence>
<dbReference type="PANTHER" id="PTHR23090">
    <property type="entry name" value="NH 3 /GLUTAMINE-DEPENDENT NAD + SYNTHETASE"/>
    <property type="match status" value="1"/>
</dbReference>
<dbReference type="CDD" id="cd07570">
    <property type="entry name" value="GAT_Gln-NAD-synth"/>
    <property type="match status" value="1"/>
</dbReference>
<dbReference type="FunFam" id="3.60.110.10:FF:000003">
    <property type="entry name" value="Glutamine-dependent NAD(+) synthetase"/>
    <property type="match status" value="1"/>
</dbReference>
<evidence type="ECO:0000256" key="3">
    <source>
        <dbReference type="ARBA" id="ARBA00022598"/>
    </source>
</evidence>
<dbReference type="GO" id="GO:0004359">
    <property type="term" value="F:glutaminase activity"/>
    <property type="evidence" value="ECO:0007669"/>
    <property type="project" value="InterPro"/>
</dbReference>
<feature type="domain" description="CN hydrolase" evidence="9">
    <location>
        <begin position="71"/>
        <end position="341"/>
    </location>
</feature>